<feature type="transmembrane region" description="Helical" evidence="7">
    <location>
        <begin position="387"/>
        <end position="408"/>
    </location>
</feature>
<keyword evidence="6 7" id="KW-0472">Membrane</keyword>
<feature type="transmembrane region" description="Helical" evidence="7">
    <location>
        <begin position="265"/>
        <end position="291"/>
    </location>
</feature>
<dbReference type="PROSITE" id="PS50850">
    <property type="entry name" value="MFS"/>
    <property type="match status" value="1"/>
</dbReference>
<feature type="transmembrane region" description="Helical" evidence="7">
    <location>
        <begin position="297"/>
        <end position="317"/>
    </location>
</feature>
<feature type="transmembrane region" description="Helical" evidence="7">
    <location>
        <begin position="329"/>
        <end position="347"/>
    </location>
</feature>
<comment type="caution">
    <text evidence="9">The sequence shown here is derived from an EMBL/GenBank/DDBJ whole genome shotgun (WGS) entry which is preliminary data.</text>
</comment>
<feature type="transmembrane region" description="Helical" evidence="7">
    <location>
        <begin position="121"/>
        <end position="138"/>
    </location>
</feature>
<dbReference type="InterPro" id="IPR036259">
    <property type="entry name" value="MFS_trans_sf"/>
</dbReference>
<protein>
    <submittedName>
        <fullName evidence="9">MFS transporter</fullName>
    </submittedName>
</protein>
<evidence type="ECO:0000256" key="7">
    <source>
        <dbReference type="SAM" id="Phobius"/>
    </source>
</evidence>
<name>A0ABS8XZ61_9BURK</name>
<organism evidence="9 10">
    <name type="scientific">Pelomonas cellulosilytica</name>
    <dbReference type="NCBI Taxonomy" id="2906762"/>
    <lineage>
        <taxon>Bacteria</taxon>
        <taxon>Pseudomonadati</taxon>
        <taxon>Pseudomonadota</taxon>
        <taxon>Betaproteobacteria</taxon>
        <taxon>Burkholderiales</taxon>
        <taxon>Sphaerotilaceae</taxon>
        <taxon>Roseateles</taxon>
    </lineage>
</organism>
<evidence type="ECO:0000256" key="2">
    <source>
        <dbReference type="ARBA" id="ARBA00010992"/>
    </source>
</evidence>
<comment type="subcellular location">
    <subcellularLocation>
        <location evidence="1">Membrane</location>
        <topology evidence="1">Multi-pass membrane protein</topology>
    </subcellularLocation>
</comment>
<feature type="transmembrane region" description="Helical" evidence="7">
    <location>
        <begin position="62"/>
        <end position="84"/>
    </location>
</feature>
<keyword evidence="5 7" id="KW-1133">Transmembrane helix</keyword>
<evidence type="ECO:0000256" key="1">
    <source>
        <dbReference type="ARBA" id="ARBA00004141"/>
    </source>
</evidence>
<feature type="transmembrane region" description="Helical" evidence="7">
    <location>
        <begin position="414"/>
        <end position="436"/>
    </location>
</feature>
<feature type="transmembrane region" description="Helical" evidence="7">
    <location>
        <begin position="91"/>
        <end position="109"/>
    </location>
</feature>
<dbReference type="SUPFAM" id="SSF103473">
    <property type="entry name" value="MFS general substrate transporter"/>
    <property type="match status" value="1"/>
</dbReference>
<keyword evidence="4 7" id="KW-0812">Transmembrane</keyword>
<feature type="domain" description="Major facilitator superfamily (MFS) profile" evidence="8">
    <location>
        <begin position="25"/>
        <end position="441"/>
    </location>
</feature>
<gene>
    <name evidence="9" type="ORF">LXT13_19415</name>
</gene>
<dbReference type="Gene3D" id="1.20.1250.20">
    <property type="entry name" value="MFS general substrate transporter like domains"/>
    <property type="match status" value="1"/>
</dbReference>
<dbReference type="InterPro" id="IPR005828">
    <property type="entry name" value="MFS_sugar_transport-like"/>
</dbReference>
<proteinExistence type="inferred from homology"/>
<evidence type="ECO:0000313" key="10">
    <source>
        <dbReference type="Proteomes" id="UP001200741"/>
    </source>
</evidence>
<feature type="transmembrane region" description="Helical" evidence="7">
    <location>
        <begin position="150"/>
        <end position="173"/>
    </location>
</feature>
<feature type="transmembrane region" description="Helical" evidence="7">
    <location>
        <begin position="185"/>
        <end position="204"/>
    </location>
</feature>
<dbReference type="Proteomes" id="UP001200741">
    <property type="component" value="Unassembled WGS sequence"/>
</dbReference>
<evidence type="ECO:0000313" key="9">
    <source>
        <dbReference type="EMBL" id="MCE4556570.1"/>
    </source>
</evidence>
<dbReference type="PANTHER" id="PTHR23511:SF34">
    <property type="entry name" value="SYNAPTIC VESICLE GLYCOPROTEIN 2"/>
    <property type="match status" value="1"/>
</dbReference>
<dbReference type="Pfam" id="PF00083">
    <property type="entry name" value="Sugar_tr"/>
    <property type="match status" value="1"/>
</dbReference>
<reference evidence="9 10" key="1">
    <citation type="submission" date="2021-12" db="EMBL/GenBank/DDBJ databases">
        <title>Genome seq of P8.</title>
        <authorList>
            <person name="Seo T."/>
        </authorList>
    </citation>
    <scope>NUCLEOTIDE SEQUENCE [LARGE SCALE GENOMIC DNA]</scope>
    <source>
        <strain evidence="9 10">P8</strain>
    </source>
</reference>
<sequence>MASLPNIDLAERLDRLPVTQLHVMAMLMCGMGMMIDTLEMAFGGVLGTVFSTQSPPVPPVELGLLLSAVFVGAVIGAPLLGWWADRQGRRVALVGVMLWICVASLGAAIADGVGQLTLCRLLGGLALGGYPPIVIAYLTDLLPPQRRASLIFLSLTPALLGPPAAIFMVRWLAPLQPLGLEGWRWGFFVGSACALLSAVSFFALPESPRWLLARGRAAKAEAVLQHFERSAAVLAMPPVSPGAAASGEAPSAANTAPAIPMLWRWLAVVGLFLLSPWATIAFPLLTGAVLAQRGFKLDAALLIFGLSSMGPLMGTLVASTVMDRLDRRLAMATCVVAMLACGTAFNFSTGTAALIVAMGLFNLSVALYVPLLTVYSAELFPTGQRASASAIAWAINRLGGALGPLLLVPTLRGAGPSVMFAVVAVSLLATLAVLAASPPGLERQAVS</sequence>
<comment type="similarity">
    <text evidence="2">Belongs to the major facilitator superfamily. Sugar transporter (TC 2.A.1.1) family.</text>
</comment>
<dbReference type="RefSeq" id="WP_233373618.1">
    <property type="nucleotide sequence ID" value="NZ_JAJTWU010000008.1"/>
</dbReference>
<dbReference type="InterPro" id="IPR020846">
    <property type="entry name" value="MFS_dom"/>
</dbReference>
<evidence type="ECO:0000256" key="3">
    <source>
        <dbReference type="ARBA" id="ARBA00022448"/>
    </source>
</evidence>
<keyword evidence="3" id="KW-0813">Transport</keyword>
<feature type="transmembrane region" description="Helical" evidence="7">
    <location>
        <begin position="21"/>
        <end position="42"/>
    </location>
</feature>
<accession>A0ABS8XZ61</accession>
<evidence type="ECO:0000256" key="6">
    <source>
        <dbReference type="ARBA" id="ARBA00023136"/>
    </source>
</evidence>
<dbReference type="PANTHER" id="PTHR23511">
    <property type="entry name" value="SYNAPTIC VESICLE GLYCOPROTEIN 2"/>
    <property type="match status" value="1"/>
</dbReference>
<evidence type="ECO:0000256" key="4">
    <source>
        <dbReference type="ARBA" id="ARBA00022692"/>
    </source>
</evidence>
<dbReference type="EMBL" id="JAJTWU010000008">
    <property type="protein sequence ID" value="MCE4556570.1"/>
    <property type="molecule type" value="Genomic_DNA"/>
</dbReference>
<feature type="transmembrane region" description="Helical" evidence="7">
    <location>
        <begin position="353"/>
        <end position="375"/>
    </location>
</feature>
<evidence type="ECO:0000259" key="8">
    <source>
        <dbReference type="PROSITE" id="PS50850"/>
    </source>
</evidence>
<evidence type="ECO:0000256" key="5">
    <source>
        <dbReference type="ARBA" id="ARBA00022989"/>
    </source>
</evidence>
<keyword evidence="10" id="KW-1185">Reference proteome</keyword>